<dbReference type="WBParaSite" id="Hba_11092">
    <property type="protein sequence ID" value="Hba_11092"/>
    <property type="gene ID" value="Hba_11092"/>
</dbReference>
<keyword evidence="2" id="KW-0479">Metal-binding</keyword>
<evidence type="ECO:0000259" key="6">
    <source>
        <dbReference type="Pfam" id="PF16891"/>
    </source>
</evidence>
<proteinExistence type="predicted"/>
<dbReference type="EC" id="3.1.3.16" evidence="1"/>
<keyword evidence="4" id="KW-0904">Protein phosphatase</keyword>
<keyword evidence="7" id="KW-1185">Reference proteome</keyword>
<dbReference type="InterPro" id="IPR050341">
    <property type="entry name" value="PP1_catalytic_subunit"/>
</dbReference>
<dbReference type="InterPro" id="IPR031675">
    <property type="entry name" value="STPPase_N"/>
</dbReference>
<evidence type="ECO:0000256" key="2">
    <source>
        <dbReference type="ARBA" id="ARBA00022723"/>
    </source>
</evidence>
<dbReference type="GO" id="GO:0005737">
    <property type="term" value="C:cytoplasm"/>
    <property type="evidence" value="ECO:0007669"/>
    <property type="project" value="TreeGrafter"/>
</dbReference>
<evidence type="ECO:0000313" key="8">
    <source>
        <dbReference type="WBParaSite" id="Hba_11092"/>
    </source>
</evidence>
<evidence type="ECO:0000256" key="4">
    <source>
        <dbReference type="ARBA" id="ARBA00022912"/>
    </source>
</evidence>
<protein>
    <recommendedName>
        <fullName evidence="1">protein-serine/threonine phosphatase</fullName>
        <ecNumber evidence="1">3.1.3.16</ecNumber>
    </recommendedName>
</protein>
<dbReference type="SUPFAM" id="SSF56300">
    <property type="entry name" value="Metallo-dependent phosphatases"/>
    <property type="match status" value="1"/>
</dbReference>
<feature type="domain" description="Serine-threonine protein phosphatase N-terminal" evidence="6">
    <location>
        <begin position="11"/>
        <end position="57"/>
    </location>
</feature>
<sequence>MCFMNNTLMDINDFIIHLLNVGLSDKGLTKTISENEIMALLAKARELFLSQPAMVELHSPVRICGDTHGQYSDLLRLFNRERI</sequence>
<name>A0A1I7X0Y6_HETBA</name>
<dbReference type="PANTHER" id="PTHR11668">
    <property type="entry name" value="SERINE/THREONINE PROTEIN PHOSPHATASE"/>
    <property type="match status" value="1"/>
</dbReference>
<accession>A0A1I7X0Y6</accession>
<dbReference type="GO" id="GO:0005634">
    <property type="term" value="C:nucleus"/>
    <property type="evidence" value="ECO:0007669"/>
    <property type="project" value="TreeGrafter"/>
</dbReference>
<dbReference type="GO" id="GO:0004722">
    <property type="term" value="F:protein serine/threonine phosphatase activity"/>
    <property type="evidence" value="ECO:0007669"/>
    <property type="project" value="UniProtKB-EC"/>
</dbReference>
<reference evidence="8" key="1">
    <citation type="submission" date="2016-11" db="UniProtKB">
        <authorList>
            <consortium name="WormBaseParasite"/>
        </authorList>
    </citation>
    <scope>IDENTIFICATION</scope>
</reference>
<keyword evidence="5" id="KW-0464">Manganese</keyword>
<evidence type="ECO:0000256" key="3">
    <source>
        <dbReference type="ARBA" id="ARBA00022801"/>
    </source>
</evidence>
<organism evidence="7 8">
    <name type="scientific">Heterorhabditis bacteriophora</name>
    <name type="common">Entomopathogenic nematode worm</name>
    <dbReference type="NCBI Taxonomy" id="37862"/>
    <lineage>
        <taxon>Eukaryota</taxon>
        <taxon>Metazoa</taxon>
        <taxon>Ecdysozoa</taxon>
        <taxon>Nematoda</taxon>
        <taxon>Chromadorea</taxon>
        <taxon>Rhabditida</taxon>
        <taxon>Rhabditina</taxon>
        <taxon>Rhabditomorpha</taxon>
        <taxon>Strongyloidea</taxon>
        <taxon>Heterorhabditidae</taxon>
        <taxon>Heterorhabditis</taxon>
    </lineage>
</organism>
<evidence type="ECO:0000313" key="7">
    <source>
        <dbReference type="Proteomes" id="UP000095283"/>
    </source>
</evidence>
<evidence type="ECO:0000256" key="1">
    <source>
        <dbReference type="ARBA" id="ARBA00013081"/>
    </source>
</evidence>
<keyword evidence="3" id="KW-0378">Hydrolase</keyword>
<evidence type="ECO:0000256" key="5">
    <source>
        <dbReference type="ARBA" id="ARBA00023211"/>
    </source>
</evidence>
<dbReference type="PANTHER" id="PTHR11668:SF300">
    <property type="entry name" value="SERINE_THREONINE-PROTEIN PHOSPHATASE"/>
    <property type="match status" value="1"/>
</dbReference>
<dbReference type="InterPro" id="IPR029052">
    <property type="entry name" value="Metallo-depent_PP-like"/>
</dbReference>
<dbReference type="Pfam" id="PF16891">
    <property type="entry name" value="STPPase_N"/>
    <property type="match status" value="1"/>
</dbReference>
<dbReference type="Gene3D" id="3.60.21.10">
    <property type="match status" value="1"/>
</dbReference>
<dbReference type="AlphaFoldDB" id="A0A1I7X0Y6"/>
<dbReference type="Proteomes" id="UP000095283">
    <property type="component" value="Unplaced"/>
</dbReference>
<dbReference type="GO" id="GO:0046872">
    <property type="term" value="F:metal ion binding"/>
    <property type="evidence" value="ECO:0007669"/>
    <property type="project" value="UniProtKB-KW"/>
</dbReference>